<evidence type="ECO:0000256" key="1">
    <source>
        <dbReference type="SAM" id="MobiDB-lite"/>
    </source>
</evidence>
<evidence type="ECO:0000313" key="4">
    <source>
        <dbReference type="Proteomes" id="UP000886653"/>
    </source>
</evidence>
<gene>
    <name evidence="3" type="ORF">CROQUDRAFT_714746</name>
</gene>
<feature type="compositionally biased region" description="Basic and acidic residues" evidence="1">
    <location>
        <begin position="335"/>
        <end position="345"/>
    </location>
</feature>
<name>A0A9P6NPS0_9BASI</name>
<organism evidence="3 4">
    <name type="scientific">Cronartium quercuum f. sp. fusiforme G11</name>
    <dbReference type="NCBI Taxonomy" id="708437"/>
    <lineage>
        <taxon>Eukaryota</taxon>
        <taxon>Fungi</taxon>
        <taxon>Dikarya</taxon>
        <taxon>Basidiomycota</taxon>
        <taxon>Pucciniomycotina</taxon>
        <taxon>Pucciniomycetes</taxon>
        <taxon>Pucciniales</taxon>
        <taxon>Coleosporiaceae</taxon>
        <taxon>Cronartium</taxon>
    </lineage>
</organism>
<keyword evidence="2" id="KW-1133">Transmembrane helix</keyword>
<keyword evidence="2" id="KW-0812">Transmembrane</keyword>
<dbReference type="PANTHER" id="PTHR40465">
    <property type="entry name" value="CHROMOSOME 1, WHOLE GENOME SHOTGUN SEQUENCE"/>
    <property type="match status" value="1"/>
</dbReference>
<evidence type="ECO:0000313" key="3">
    <source>
        <dbReference type="EMBL" id="KAG0148024.1"/>
    </source>
</evidence>
<feature type="transmembrane region" description="Helical" evidence="2">
    <location>
        <begin position="248"/>
        <end position="268"/>
    </location>
</feature>
<feature type="transmembrane region" description="Helical" evidence="2">
    <location>
        <begin position="137"/>
        <end position="156"/>
    </location>
</feature>
<keyword evidence="2" id="KW-0472">Membrane</keyword>
<feature type="region of interest" description="Disordered" evidence="1">
    <location>
        <begin position="313"/>
        <end position="345"/>
    </location>
</feature>
<keyword evidence="4" id="KW-1185">Reference proteome</keyword>
<feature type="transmembrane region" description="Helical" evidence="2">
    <location>
        <begin position="215"/>
        <end position="236"/>
    </location>
</feature>
<feature type="transmembrane region" description="Helical" evidence="2">
    <location>
        <begin position="176"/>
        <end position="194"/>
    </location>
</feature>
<feature type="transmembrane region" description="Helical" evidence="2">
    <location>
        <begin position="31"/>
        <end position="53"/>
    </location>
</feature>
<feature type="compositionally biased region" description="Polar residues" evidence="1">
    <location>
        <begin position="324"/>
        <end position="333"/>
    </location>
</feature>
<evidence type="ECO:0000256" key="2">
    <source>
        <dbReference type="SAM" id="Phobius"/>
    </source>
</evidence>
<sequence length="345" mass="37985">MVHRGTFPGTIFVDGQDISKDQIVYDTIHGFLPGGFFGGWLGGIIFVEVTRIVSKLSPEQSPIKFALWGLLVLQVAYCSIFGAFLIHSTVGVFGNFPALNKIPLLLGVHAFLSRFLTTASQAFMAVRVWNLTSRNSYLLATILLCSIYHFAVSLAVGQRFLTAKYYHKLMRPKFLWQMMYSAEILVDSIITISLSMNLTKKRCKTKKYSTRIREIVLLAIESAFVATPIAIASLALMGKVGLGTLYSFSYVSAQAYVLAVLVGLKSWLNSKIRSEKISRMRPAKPVPSSRPHRTISDADFGKSILEIATIDEGIPEQARGEGTTDASAGSVTPENGKEKTMVLED</sequence>
<dbReference type="OrthoDB" id="3263055at2759"/>
<feature type="transmembrane region" description="Helical" evidence="2">
    <location>
        <begin position="98"/>
        <end position="116"/>
    </location>
</feature>
<dbReference type="Proteomes" id="UP000886653">
    <property type="component" value="Unassembled WGS sequence"/>
</dbReference>
<accession>A0A9P6NPS0</accession>
<dbReference type="EMBL" id="MU167241">
    <property type="protein sequence ID" value="KAG0148024.1"/>
    <property type="molecule type" value="Genomic_DNA"/>
</dbReference>
<dbReference type="PANTHER" id="PTHR40465:SF1">
    <property type="entry name" value="DUF6534 DOMAIN-CONTAINING PROTEIN"/>
    <property type="match status" value="1"/>
</dbReference>
<proteinExistence type="predicted"/>
<comment type="caution">
    <text evidence="3">The sequence shown here is derived from an EMBL/GenBank/DDBJ whole genome shotgun (WGS) entry which is preliminary data.</text>
</comment>
<protein>
    <submittedName>
        <fullName evidence="3">Uncharacterized protein</fullName>
    </submittedName>
</protein>
<dbReference type="AlphaFoldDB" id="A0A9P6NPS0"/>
<feature type="transmembrane region" description="Helical" evidence="2">
    <location>
        <begin position="65"/>
        <end position="86"/>
    </location>
</feature>
<reference evidence="3" key="1">
    <citation type="submission" date="2013-11" db="EMBL/GenBank/DDBJ databases">
        <title>Genome sequence of the fusiform rust pathogen reveals effectors for host alternation and coevolution with pine.</title>
        <authorList>
            <consortium name="DOE Joint Genome Institute"/>
            <person name="Smith K."/>
            <person name="Pendleton A."/>
            <person name="Kubisiak T."/>
            <person name="Anderson C."/>
            <person name="Salamov A."/>
            <person name="Aerts A."/>
            <person name="Riley R."/>
            <person name="Clum A."/>
            <person name="Lindquist E."/>
            <person name="Ence D."/>
            <person name="Campbell M."/>
            <person name="Kronenberg Z."/>
            <person name="Feau N."/>
            <person name="Dhillon B."/>
            <person name="Hamelin R."/>
            <person name="Burleigh J."/>
            <person name="Smith J."/>
            <person name="Yandell M."/>
            <person name="Nelson C."/>
            <person name="Grigoriev I."/>
            <person name="Davis J."/>
        </authorList>
    </citation>
    <scope>NUCLEOTIDE SEQUENCE</scope>
    <source>
        <strain evidence="3">G11</strain>
    </source>
</reference>